<dbReference type="Proteomes" id="UP000266376">
    <property type="component" value="Unassembled WGS sequence"/>
</dbReference>
<dbReference type="AlphaFoldDB" id="A0A395XTJ7"/>
<comment type="caution">
    <text evidence="2">The sequence shown here is derived from an EMBL/GenBank/DDBJ whole genome shotgun (WGS) entry which is preliminary data.</text>
</comment>
<name>A0A395XTJ7_9FIRM</name>
<evidence type="ECO:0000256" key="1">
    <source>
        <dbReference type="SAM" id="Phobius"/>
    </source>
</evidence>
<evidence type="ECO:0000313" key="3">
    <source>
        <dbReference type="Proteomes" id="UP000266376"/>
    </source>
</evidence>
<evidence type="ECO:0000313" key="2">
    <source>
        <dbReference type="EMBL" id="RGW55287.1"/>
    </source>
</evidence>
<proteinExistence type="predicted"/>
<feature type="transmembrane region" description="Helical" evidence="1">
    <location>
        <begin position="32"/>
        <end position="49"/>
    </location>
</feature>
<keyword evidence="1" id="KW-1133">Transmembrane helix</keyword>
<dbReference type="EMBL" id="QSAJ01000004">
    <property type="protein sequence ID" value="RGW55287.1"/>
    <property type="molecule type" value="Genomic_DNA"/>
</dbReference>
<feature type="transmembrane region" description="Helical" evidence="1">
    <location>
        <begin position="9"/>
        <end position="26"/>
    </location>
</feature>
<sequence>MERFMRKNRVGYMFLVILSAILLFIFGTPFLLLVFLFWIGFAIMLGILIRRDARHMHLRIKLKTGELAGRKSKMKLTVETKGLLLASRAVHVELKFYNRMSDSYEVKYLLLNLEERNNQYEVPFLAEQCGEITVRCQAAYVYDLLGLFQVPITTFEETATLVYPRRVKMQVEMSRDTYGKSYEEGRIQNRRGNDPSEMFDIREYIPGDDMRSIHWSYQARRIRYICERRVIRPTTVL</sequence>
<keyword evidence="1" id="KW-0472">Membrane</keyword>
<protein>
    <submittedName>
        <fullName evidence="2">DUF58 domain-containing protein</fullName>
    </submittedName>
</protein>
<organism evidence="2 3">
    <name type="scientific">Dorea formicigenerans</name>
    <dbReference type="NCBI Taxonomy" id="39486"/>
    <lineage>
        <taxon>Bacteria</taxon>
        <taxon>Bacillati</taxon>
        <taxon>Bacillota</taxon>
        <taxon>Clostridia</taxon>
        <taxon>Lachnospirales</taxon>
        <taxon>Lachnospiraceae</taxon>
        <taxon>Dorea</taxon>
    </lineage>
</organism>
<keyword evidence="1" id="KW-0812">Transmembrane</keyword>
<reference evidence="2 3" key="1">
    <citation type="submission" date="2018-08" db="EMBL/GenBank/DDBJ databases">
        <title>A genome reference for cultivated species of the human gut microbiota.</title>
        <authorList>
            <person name="Zou Y."/>
            <person name="Xue W."/>
            <person name="Luo G."/>
        </authorList>
    </citation>
    <scope>NUCLEOTIDE SEQUENCE [LARGE SCALE GENOMIC DNA]</scope>
    <source>
        <strain evidence="2 3">AF12-11</strain>
    </source>
</reference>
<accession>A0A395XTJ7</accession>
<dbReference type="PANTHER" id="PTHR34351">
    <property type="entry name" value="SLR1927 PROTEIN-RELATED"/>
    <property type="match status" value="1"/>
</dbReference>
<gene>
    <name evidence="2" type="ORF">DWV67_02810</name>
</gene>